<keyword evidence="2" id="KW-1185">Reference proteome</keyword>
<dbReference type="InterPro" id="IPR026265">
    <property type="entry name" value="LptC"/>
</dbReference>
<dbReference type="NCBIfam" id="TIGR04409">
    <property type="entry name" value="LptC_YrbK"/>
    <property type="match status" value="1"/>
</dbReference>
<accession>A0ABS9KDQ9</accession>
<dbReference type="PROSITE" id="PS51257">
    <property type="entry name" value="PROKAR_LIPOPROTEIN"/>
    <property type="match status" value="1"/>
</dbReference>
<reference evidence="1" key="1">
    <citation type="submission" date="2022-01" db="EMBL/GenBank/DDBJ databases">
        <authorList>
            <person name="Wang Y."/>
        </authorList>
    </citation>
    <scope>NUCLEOTIDE SEQUENCE</scope>
    <source>
        <strain evidence="1">WB101</strain>
    </source>
</reference>
<sequence>MRSLYRGWVMREIAILEHIHKLVLTFSIALISISCTELSEYDSQQVQAALNDSLITTTESWDVEISLMRKGRIRMIIDGSHSVQYQSEENKRTTIDGPVYVQLFDTTGNLETEAWSKEAIYYDDVREFELLDSVRVQTVDDRQLYTDYLKYIQDSDRISSPQFVTIITPTDSISGRGFSGLTDLTSYTITEPRGRLIVE</sequence>
<reference evidence="1" key="2">
    <citation type="submission" date="2024-05" db="EMBL/GenBank/DDBJ databases">
        <title>Rhodohalobacter halophilus gen. nov., sp. nov., a moderately halophilic member of the family Balneolaceae.</title>
        <authorList>
            <person name="Xia J."/>
        </authorList>
    </citation>
    <scope>NUCLEOTIDE SEQUENCE</scope>
    <source>
        <strain evidence="1">WB101</strain>
    </source>
</reference>
<dbReference type="Gene3D" id="2.60.450.10">
    <property type="entry name" value="Lipopolysaccharide (LPS) transport protein A like domain"/>
    <property type="match status" value="1"/>
</dbReference>
<dbReference type="RefSeq" id="WP_237854163.1">
    <property type="nucleotide sequence ID" value="NZ_JAKLWS010000011.1"/>
</dbReference>
<gene>
    <name evidence="1" type="primary">lptC</name>
    <name evidence="1" type="ORF">L6773_10465</name>
</gene>
<proteinExistence type="predicted"/>
<dbReference type="Pfam" id="PF06835">
    <property type="entry name" value="LptC"/>
    <property type="match status" value="1"/>
</dbReference>
<dbReference type="InterPro" id="IPR010664">
    <property type="entry name" value="LipoPS_assembly_LptC-rel"/>
</dbReference>
<comment type="caution">
    <text evidence="1">The sequence shown here is derived from an EMBL/GenBank/DDBJ whole genome shotgun (WGS) entry which is preliminary data.</text>
</comment>
<dbReference type="Proteomes" id="UP001165366">
    <property type="component" value="Unassembled WGS sequence"/>
</dbReference>
<name>A0ABS9KDQ9_9BACT</name>
<evidence type="ECO:0000313" key="1">
    <source>
        <dbReference type="EMBL" id="MCG2588993.1"/>
    </source>
</evidence>
<protein>
    <submittedName>
        <fullName evidence="1">LPS export ABC transporter periplasmic protein LptC</fullName>
    </submittedName>
</protein>
<evidence type="ECO:0000313" key="2">
    <source>
        <dbReference type="Proteomes" id="UP001165366"/>
    </source>
</evidence>
<dbReference type="EMBL" id="JAKLWS010000011">
    <property type="protein sequence ID" value="MCG2588993.1"/>
    <property type="molecule type" value="Genomic_DNA"/>
</dbReference>
<organism evidence="1 2">
    <name type="scientific">Rhodohalobacter sulfatireducens</name>
    <dbReference type="NCBI Taxonomy" id="2911366"/>
    <lineage>
        <taxon>Bacteria</taxon>
        <taxon>Pseudomonadati</taxon>
        <taxon>Balneolota</taxon>
        <taxon>Balneolia</taxon>
        <taxon>Balneolales</taxon>
        <taxon>Balneolaceae</taxon>
        <taxon>Rhodohalobacter</taxon>
    </lineage>
</organism>